<dbReference type="EMBL" id="JACXVP010000012">
    <property type="protein sequence ID" value="KAG5571504.1"/>
    <property type="molecule type" value="Genomic_DNA"/>
</dbReference>
<name>A0A9J5W8M6_SOLCO</name>
<sequence length="72" mass="8624">MRKAKLRWFVHVLDAPVRRCESMAMISMRRCRGKEILERGLTAMIRITKENKEIDKKTKIERIKQQAKKIVQ</sequence>
<dbReference type="AlphaFoldDB" id="A0A9J5W8M6"/>
<dbReference type="OrthoDB" id="10063195at2759"/>
<protein>
    <submittedName>
        <fullName evidence="1">Uncharacterized protein</fullName>
    </submittedName>
</protein>
<evidence type="ECO:0000313" key="2">
    <source>
        <dbReference type="Proteomes" id="UP000824120"/>
    </source>
</evidence>
<dbReference type="Proteomes" id="UP000824120">
    <property type="component" value="Chromosome 12"/>
</dbReference>
<reference evidence="1 2" key="1">
    <citation type="submission" date="2020-09" db="EMBL/GenBank/DDBJ databases">
        <title>De no assembly of potato wild relative species, Solanum commersonii.</title>
        <authorList>
            <person name="Cho K."/>
        </authorList>
    </citation>
    <scope>NUCLEOTIDE SEQUENCE [LARGE SCALE GENOMIC DNA]</scope>
    <source>
        <strain evidence="1">LZ3.2</strain>
        <tissue evidence="1">Leaf</tissue>
    </source>
</reference>
<proteinExistence type="predicted"/>
<gene>
    <name evidence="1" type="ORF">H5410_061270</name>
</gene>
<organism evidence="1 2">
    <name type="scientific">Solanum commersonii</name>
    <name type="common">Commerson's wild potato</name>
    <name type="synonym">Commerson's nightshade</name>
    <dbReference type="NCBI Taxonomy" id="4109"/>
    <lineage>
        <taxon>Eukaryota</taxon>
        <taxon>Viridiplantae</taxon>
        <taxon>Streptophyta</taxon>
        <taxon>Embryophyta</taxon>
        <taxon>Tracheophyta</taxon>
        <taxon>Spermatophyta</taxon>
        <taxon>Magnoliopsida</taxon>
        <taxon>eudicotyledons</taxon>
        <taxon>Gunneridae</taxon>
        <taxon>Pentapetalae</taxon>
        <taxon>asterids</taxon>
        <taxon>lamiids</taxon>
        <taxon>Solanales</taxon>
        <taxon>Solanaceae</taxon>
        <taxon>Solanoideae</taxon>
        <taxon>Solaneae</taxon>
        <taxon>Solanum</taxon>
    </lineage>
</organism>
<evidence type="ECO:0000313" key="1">
    <source>
        <dbReference type="EMBL" id="KAG5571504.1"/>
    </source>
</evidence>
<accession>A0A9J5W8M6</accession>
<comment type="caution">
    <text evidence="1">The sequence shown here is derived from an EMBL/GenBank/DDBJ whole genome shotgun (WGS) entry which is preliminary data.</text>
</comment>
<keyword evidence="2" id="KW-1185">Reference proteome</keyword>